<keyword evidence="1" id="KW-0732">Signal</keyword>
<keyword evidence="3" id="KW-1185">Reference proteome</keyword>
<evidence type="ECO:0000313" key="2">
    <source>
        <dbReference type="EMBL" id="CAL5221279.1"/>
    </source>
</evidence>
<dbReference type="EMBL" id="CAXHTA020000005">
    <property type="protein sequence ID" value="CAL5221279.1"/>
    <property type="molecule type" value="Genomic_DNA"/>
</dbReference>
<feature type="signal peptide" evidence="1">
    <location>
        <begin position="1"/>
        <end position="21"/>
    </location>
</feature>
<organism evidence="2 3">
    <name type="scientific">Coccomyxa viridis</name>
    <dbReference type="NCBI Taxonomy" id="1274662"/>
    <lineage>
        <taxon>Eukaryota</taxon>
        <taxon>Viridiplantae</taxon>
        <taxon>Chlorophyta</taxon>
        <taxon>core chlorophytes</taxon>
        <taxon>Trebouxiophyceae</taxon>
        <taxon>Trebouxiophyceae incertae sedis</taxon>
        <taxon>Coccomyxaceae</taxon>
        <taxon>Coccomyxa</taxon>
    </lineage>
</organism>
<proteinExistence type="predicted"/>
<accession>A0ABP1FQ41</accession>
<evidence type="ECO:0000256" key="1">
    <source>
        <dbReference type="SAM" id="SignalP"/>
    </source>
</evidence>
<sequence length="251" mass="26485">MVVWQWGAVLIFGAMAAVARAEFTFTMTSNVRPAGWTYTAPEGRALTWFSATEYLSPSASLSPVGYLTTPGGQVVDVTQSSAEVTIRGYVPSSDSFSSNETAVELCTATCNLQASCTATAAAPNGPACSLYPLDLAFAGDAVGLITDRDDALLTLVCSEPVEGFCYPDVKQCVYVDGPEAATVIVLAESNKAASMWPSHSLRVSWKASYVGPVIITVDCNLRNQAGMPLVVPTQALEFHVQAHVPVQSGAY</sequence>
<dbReference type="Proteomes" id="UP001497392">
    <property type="component" value="Unassembled WGS sequence"/>
</dbReference>
<comment type="caution">
    <text evidence="2">The sequence shown here is derived from an EMBL/GenBank/DDBJ whole genome shotgun (WGS) entry which is preliminary data.</text>
</comment>
<name>A0ABP1FQ41_9CHLO</name>
<gene>
    <name evidence="2" type="primary">g3441</name>
    <name evidence="2" type="ORF">VP750_LOCUS2938</name>
</gene>
<feature type="chain" id="PRO_5045981192" evidence="1">
    <location>
        <begin position="22"/>
        <end position="251"/>
    </location>
</feature>
<protein>
    <submittedName>
        <fullName evidence="2">G3441 protein</fullName>
    </submittedName>
</protein>
<evidence type="ECO:0000313" key="3">
    <source>
        <dbReference type="Proteomes" id="UP001497392"/>
    </source>
</evidence>
<reference evidence="2 3" key="1">
    <citation type="submission" date="2024-06" db="EMBL/GenBank/DDBJ databases">
        <authorList>
            <person name="Kraege A."/>
            <person name="Thomma B."/>
        </authorList>
    </citation>
    <scope>NUCLEOTIDE SEQUENCE [LARGE SCALE GENOMIC DNA]</scope>
</reference>